<protein>
    <recommendedName>
        <fullName evidence="3">HNH endonuclease</fullName>
    </recommendedName>
</protein>
<organism evidence="1 2">
    <name type="scientific">Kineococcus radiotolerans</name>
    <dbReference type="NCBI Taxonomy" id="131568"/>
    <lineage>
        <taxon>Bacteria</taxon>
        <taxon>Bacillati</taxon>
        <taxon>Actinomycetota</taxon>
        <taxon>Actinomycetes</taxon>
        <taxon>Kineosporiales</taxon>
        <taxon>Kineosporiaceae</taxon>
        <taxon>Kineococcus</taxon>
    </lineage>
</organism>
<proteinExistence type="predicted"/>
<reference evidence="1 2" key="1">
    <citation type="submission" date="2020-08" db="EMBL/GenBank/DDBJ databases">
        <title>The Agave Microbiome: Exploring the role of microbial communities in plant adaptations to desert environments.</title>
        <authorList>
            <person name="Partida-Martinez L.P."/>
        </authorList>
    </citation>
    <scope>NUCLEOTIDE SEQUENCE [LARGE SCALE GENOMIC DNA]</scope>
    <source>
        <strain evidence="1 2">AS2.23</strain>
    </source>
</reference>
<dbReference type="RefSeq" id="WP_183390715.1">
    <property type="nucleotide sequence ID" value="NZ_JACHVY010000001.1"/>
</dbReference>
<reference evidence="1 2" key="2">
    <citation type="submission" date="2020-08" db="EMBL/GenBank/DDBJ databases">
        <authorList>
            <person name="Partida-Martinez L."/>
            <person name="Huntemann M."/>
            <person name="Clum A."/>
            <person name="Wang J."/>
            <person name="Palaniappan K."/>
            <person name="Ritter S."/>
            <person name="Chen I.-M."/>
            <person name="Stamatis D."/>
            <person name="Reddy T."/>
            <person name="O'Malley R."/>
            <person name="Daum C."/>
            <person name="Shapiro N."/>
            <person name="Ivanova N."/>
            <person name="Kyrpides N."/>
            <person name="Woyke T."/>
        </authorList>
    </citation>
    <scope>NUCLEOTIDE SEQUENCE [LARGE SCALE GENOMIC DNA]</scope>
    <source>
        <strain evidence="1 2">AS2.23</strain>
    </source>
</reference>
<evidence type="ECO:0000313" key="2">
    <source>
        <dbReference type="Proteomes" id="UP000533269"/>
    </source>
</evidence>
<sequence length="329" mass="35749">MRQVILQPAGNAGARQHYADTIAAPVLLDDYSDLLGEDLASLLAIYPSGAAPLWGATVGEKNVNVGRYERMSVGDYVLFAADGKIFRGGTVTYKLRNAQLAAKLWDFDAKGRTWELMFAVDELRNFDLPYAEFNKMVGYKSTNIVQGFAVLDEPKSAALFDQLSLDSDTYPAVPSSGDLQKRLTALGDETERQVAAAQRLEQGLLRHWLLPDASGVCALCGRDFPAQLLIAAHIKKRAACTNQERMNMPAIAMLACKLGCDSLFEAGHISVDANGSVIVSSLAHEPGAAGEYLKSFAGKSSPAWNADRATYFEWHRKHTFKGSSIPKAS</sequence>
<dbReference type="AlphaFoldDB" id="A0A7W4TKB8"/>
<evidence type="ECO:0008006" key="3">
    <source>
        <dbReference type="Google" id="ProtNLM"/>
    </source>
</evidence>
<evidence type="ECO:0000313" key="1">
    <source>
        <dbReference type="EMBL" id="MBB2900488.1"/>
    </source>
</evidence>
<comment type="caution">
    <text evidence="1">The sequence shown here is derived from an EMBL/GenBank/DDBJ whole genome shotgun (WGS) entry which is preliminary data.</text>
</comment>
<gene>
    <name evidence="1" type="ORF">FHR75_001276</name>
</gene>
<accession>A0A7W4TKB8</accession>
<name>A0A7W4TKB8_KINRA</name>
<dbReference type="Proteomes" id="UP000533269">
    <property type="component" value="Unassembled WGS sequence"/>
</dbReference>
<dbReference type="EMBL" id="JACHVY010000001">
    <property type="protein sequence ID" value="MBB2900488.1"/>
    <property type="molecule type" value="Genomic_DNA"/>
</dbReference>